<protein>
    <submittedName>
        <fullName evidence="1">Uncharacterized protein</fullName>
    </submittedName>
</protein>
<name>A0ACB7YYK5_9ERIC</name>
<sequence length="296" mass="33174">MVKVQPSPCYIRLLKAVVGELKALEKSDFSVVLSLDYVILLEHDSVRFIDFESSKTKGGVIGELLNLIDKISNEVGKDKGLMNPFKEELKGGKNETLLKDPMLMLPERESSRDYLFFPDFARKPSPPFCFDFFTPDFAHKVVGEVRRFDEAISAILGFGRNDAFIIMGDDIGSREKIAKAINFKPQPAQISIAGKANLEKADDQDFASLEAKKLAFFTRISSTVQGLDDDVAPQVRKLYEELVELWPDGATMELNALYVEQKIARGHCTVGMSSQYEPNDPQDLSVSLEGSVLYWF</sequence>
<evidence type="ECO:0000313" key="1">
    <source>
        <dbReference type="EMBL" id="KAH7858601.1"/>
    </source>
</evidence>
<organism evidence="1 2">
    <name type="scientific">Vaccinium darrowii</name>
    <dbReference type="NCBI Taxonomy" id="229202"/>
    <lineage>
        <taxon>Eukaryota</taxon>
        <taxon>Viridiplantae</taxon>
        <taxon>Streptophyta</taxon>
        <taxon>Embryophyta</taxon>
        <taxon>Tracheophyta</taxon>
        <taxon>Spermatophyta</taxon>
        <taxon>Magnoliopsida</taxon>
        <taxon>eudicotyledons</taxon>
        <taxon>Gunneridae</taxon>
        <taxon>Pentapetalae</taxon>
        <taxon>asterids</taxon>
        <taxon>Ericales</taxon>
        <taxon>Ericaceae</taxon>
        <taxon>Vaccinioideae</taxon>
        <taxon>Vaccinieae</taxon>
        <taxon>Vaccinium</taxon>
    </lineage>
</organism>
<comment type="caution">
    <text evidence="1">The sequence shown here is derived from an EMBL/GenBank/DDBJ whole genome shotgun (WGS) entry which is preliminary data.</text>
</comment>
<proteinExistence type="predicted"/>
<dbReference type="EMBL" id="CM037153">
    <property type="protein sequence ID" value="KAH7858601.1"/>
    <property type="molecule type" value="Genomic_DNA"/>
</dbReference>
<keyword evidence="2" id="KW-1185">Reference proteome</keyword>
<dbReference type="Proteomes" id="UP000828048">
    <property type="component" value="Chromosome 3"/>
</dbReference>
<gene>
    <name evidence="1" type="ORF">Vadar_025796</name>
</gene>
<evidence type="ECO:0000313" key="2">
    <source>
        <dbReference type="Proteomes" id="UP000828048"/>
    </source>
</evidence>
<reference evidence="1 2" key="1">
    <citation type="journal article" date="2021" name="Hortic Res">
        <title>High-quality reference genome and annotation aids understanding of berry development for evergreen blueberry (Vaccinium darrowii).</title>
        <authorList>
            <person name="Yu J."/>
            <person name="Hulse-Kemp A.M."/>
            <person name="Babiker E."/>
            <person name="Staton M."/>
        </authorList>
    </citation>
    <scope>NUCLEOTIDE SEQUENCE [LARGE SCALE GENOMIC DNA]</scope>
    <source>
        <strain evidence="2">cv. NJ 8807/NJ 8810</strain>
        <tissue evidence="1">Young leaf</tissue>
    </source>
</reference>
<accession>A0ACB7YYK5</accession>